<dbReference type="AlphaFoldDB" id="A0A1M7BU38"/>
<proteinExistence type="predicted"/>
<dbReference type="SUPFAM" id="SSF53597">
    <property type="entry name" value="Dihydrofolate reductase-like"/>
    <property type="match status" value="1"/>
</dbReference>
<dbReference type="InterPro" id="IPR050765">
    <property type="entry name" value="Riboflavin_Biosynth_HTPR"/>
</dbReference>
<dbReference type="GO" id="GO:0008703">
    <property type="term" value="F:5-amino-6-(5-phosphoribosylamino)uracil reductase activity"/>
    <property type="evidence" value="ECO:0007669"/>
    <property type="project" value="InterPro"/>
</dbReference>
<dbReference type="InterPro" id="IPR024072">
    <property type="entry name" value="DHFR-like_dom_sf"/>
</dbReference>
<accession>A0A1M7BU38</accession>
<gene>
    <name evidence="2" type="ORF">SAMN05444266_10470</name>
</gene>
<dbReference type="EMBL" id="FRBL01000004">
    <property type="protein sequence ID" value="SHL58511.1"/>
    <property type="molecule type" value="Genomic_DNA"/>
</dbReference>
<evidence type="ECO:0000259" key="1">
    <source>
        <dbReference type="Pfam" id="PF01872"/>
    </source>
</evidence>
<dbReference type="RefSeq" id="WP_073080608.1">
    <property type="nucleotide sequence ID" value="NZ_FRBL01000004.1"/>
</dbReference>
<dbReference type="OrthoDB" id="195113at2"/>
<feature type="domain" description="Bacterial bifunctional deaminase-reductase C-terminal" evidence="1">
    <location>
        <begin position="2"/>
        <end position="176"/>
    </location>
</feature>
<keyword evidence="3" id="KW-1185">Reference proteome</keyword>
<dbReference type="InterPro" id="IPR002734">
    <property type="entry name" value="RibDG_C"/>
</dbReference>
<dbReference type="Gene3D" id="3.40.430.10">
    <property type="entry name" value="Dihydrofolate Reductase, subunit A"/>
    <property type="match status" value="1"/>
</dbReference>
<reference evidence="2 3" key="1">
    <citation type="submission" date="2016-11" db="EMBL/GenBank/DDBJ databases">
        <authorList>
            <person name="Jaros S."/>
            <person name="Januszkiewicz K."/>
            <person name="Wedrychowicz H."/>
        </authorList>
    </citation>
    <scope>NUCLEOTIDE SEQUENCE [LARGE SCALE GENOMIC DNA]</scope>
    <source>
        <strain evidence="2 3">DSM 27406</strain>
    </source>
</reference>
<protein>
    <submittedName>
        <fullName evidence="2">Dihydrofolate reductase</fullName>
    </submittedName>
</protein>
<organism evidence="2 3">
    <name type="scientific">Chitinophaga jiangningensis</name>
    <dbReference type="NCBI Taxonomy" id="1419482"/>
    <lineage>
        <taxon>Bacteria</taxon>
        <taxon>Pseudomonadati</taxon>
        <taxon>Bacteroidota</taxon>
        <taxon>Chitinophagia</taxon>
        <taxon>Chitinophagales</taxon>
        <taxon>Chitinophagaceae</taxon>
        <taxon>Chitinophaga</taxon>
    </lineage>
</organism>
<dbReference type="PANTHER" id="PTHR38011">
    <property type="entry name" value="DIHYDROFOLATE REDUCTASE FAMILY PROTEIN (AFU_ORTHOLOGUE AFUA_8G06820)"/>
    <property type="match status" value="1"/>
</dbReference>
<dbReference type="GO" id="GO:0009231">
    <property type="term" value="P:riboflavin biosynthetic process"/>
    <property type="evidence" value="ECO:0007669"/>
    <property type="project" value="InterPro"/>
</dbReference>
<dbReference type="PANTHER" id="PTHR38011:SF11">
    <property type="entry name" value="2,5-DIAMINO-6-RIBOSYLAMINO-4(3H)-PYRIMIDINONE 5'-PHOSPHATE REDUCTASE"/>
    <property type="match status" value="1"/>
</dbReference>
<evidence type="ECO:0000313" key="2">
    <source>
        <dbReference type="EMBL" id="SHL58511.1"/>
    </source>
</evidence>
<dbReference type="Pfam" id="PF01872">
    <property type="entry name" value="RibD_C"/>
    <property type="match status" value="1"/>
</dbReference>
<name>A0A1M7BU38_9BACT</name>
<dbReference type="STRING" id="1419482.SAMN05444266_10470"/>
<evidence type="ECO:0000313" key="3">
    <source>
        <dbReference type="Proteomes" id="UP000184420"/>
    </source>
</evidence>
<dbReference type="Proteomes" id="UP000184420">
    <property type="component" value="Unassembled WGS sequence"/>
</dbReference>
<sequence>MRKVVALAFVTLDGFTTGPNGETDWQLHNFNEEMGEFIFESYEDADLLLLGRYTYQQFAAYWHHQYNKNPEAARMNNTHKIVFSTTLTEATWHNTRLIASNITQEVNALKRQRGKNIAIVGSTGLIQSFTNLGLIDEYRLLIYPVLLGKGRRLLHNIQDTQQLTFIRSRIFSNGVMLAVYQPVKQACIFNILSAAL</sequence>